<organism evidence="2 3">
    <name type="scientific">Vitis rotundifolia</name>
    <name type="common">Muscadine grape</name>
    <dbReference type="NCBI Taxonomy" id="103349"/>
    <lineage>
        <taxon>Eukaryota</taxon>
        <taxon>Viridiplantae</taxon>
        <taxon>Streptophyta</taxon>
        <taxon>Embryophyta</taxon>
        <taxon>Tracheophyta</taxon>
        <taxon>Spermatophyta</taxon>
        <taxon>Magnoliopsida</taxon>
        <taxon>eudicotyledons</taxon>
        <taxon>Gunneridae</taxon>
        <taxon>Pentapetalae</taxon>
        <taxon>rosids</taxon>
        <taxon>Vitales</taxon>
        <taxon>Vitaceae</taxon>
        <taxon>Viteae</taxon>
        <taxon>Vitis</taxon>
    </lineage>
</organism>
<feature type="compositionally biased region" description="Polar residues" evidence="1">
    <location>
        <begin position="44"/>
        <end position="66"/>
    </location>
</feature>
<reference evidence="2 3" key="1">
    <citation type="journal article" date="2023" name="BMC Biotechnol.">
        <title>Vitis rotundifolia cv Carlos genome sequencing.</title>
        <authorList>
            <person name="Huff M."/>
            <person name="Hulse-Kemp A."/>
            <person name="Scheffler B."/>
            <person name="Youngblood R."/>
            <person name="Simpson S."/>
            <person name="Babiker E."/>
            <person name="Staton M."/>
        </authorList>
    </citation>
    <scope>NUCLEOTIDE SEQUENCE [LARGE SCALE GENOMIC DNA]</scope>
    <source>
        <tissue evidence="2">Leaf</tissue>
    </source>
</reference>
<comment type="caution">
    <text evidence="2">The sequence shown here is derived from an EMBL/GenBank/DDBJ whole genome shotgun (WGS) entry which is preliminary data.</text>
</comment>
<dbReference type="EMBL" id="JARBHA010000005">
    <property type="protein sequence ID" value="KAJ9699673.1"/>
    <property type="molecule type" value="Genomic_DNA"/>
</dbReference>
<dbReference type="AlphaFoldDB" id="A0AA39A4B3"/>
<proteinExistence type="predicted"/>
<gene>
    <name evidence="2" type="ORF">PVL29_005508</name>
</gene>
<sequence>MDCVGQWVPQGALSLPITYAACSCNSELSEPEGMWGVTAPVDNGIQNGRTAPSSIISNQTSEQLQR</sequence>
<accession>A0AA39A4B3</accession>
<evidence type="ECO:0000313" key="2">
    <source>
        <dbReference type="EMBL" id="KAJ9699673.1"/>
    </source>
</evidence>
<feature type="region of interest" description="Disordered" evidence="1">
    <location>
        <begin position="39"/>
        <end position="66"/>
    </location>
</feature>
<evidence type="ECO:0000256" key="1">
    <source>
        <dbReference type="SAM" id="MobiDB-lite"/>
    </source>
</evidence>
<dbReference type="Proteomes" id="UP001168098">
    <property type="component" value="Unassembled WGS sequence"/>
</dbReference>
<protein>
    <submittedName>
        <fullName evidence="2">Uncharacterized protein</fullName>
    </submittedName>
</protein>
<evidence type="ECO:0000313" key="3">
    <source>
        <dbReference type="Proteomes" id="UP001168098"/>
    </source>
</evidence>
<keyword evidence="3" id="KW-1185">Reference proteome</keyword>
<name>A0AA39A4B3_VITRO</name>